<dbReference type="Pfam" id="PF07722">
    <property type="entry name" value="Peptidase_C26"/>
    <property type="match status" value="1"/>
</dbReference>
<gene>
    <name evidence="6" type="ORF">Aam_020_090</name>
</gene>
<proteinExistence type="inferred from homology"/>
<dbReference type="FunFam" id="3.40.50.880:FF:000030">
    <property type="entry name" value="Gamma-glutamyl-gamma-aminobutyrate hydrolase PuuD"/>
    <property type="match status" value="1"/>
</dbReference>
<keyword evidence="7" id="KW-1185">Reference proteome</keyword>
<evidence type="ECO:0000256" key="2">
    <source>
        <dbReference type="ARBA" id="ARBA00052718"/>
    </source>
</evidence>
<dbReference type="EC" id="3.5.1.94" evidence="5"/>
<reference evidence="6 7" key="1">
    <citation type="submission" date="2012-11" db="EMBL/GenBank/DDBJ databases">
        <title>Whole genome sequence of Acidocella aminolytica 101 = DSM 11237.</title>
        <authorList>
            <person name="Azuma Y."/>
            <person name="Higashiura N."/>
            <person name="Hirakawa H."/>
            <person name="Matsushita K."/>
        </authorList>
    </citation>
    <scope>NUCLEOTIDE SEQUENCE [LARGE SCALE GENOMIC DNA]</scope>
    <source>
        <strain evidence="7">101 / DSM 11237</strain>
    </source>
</reference>
<name>A0A0D6PD88_9PROT</name>
<accession>A0A0D6PD88</accession>
<dbReference type="InterPro" id="IPR011697">
    <property type="entry name" value="Peptidase_C26"/>
</dbReference>
<comment type="function">
    <text evidence="3">Involved in the breakdown of putrescine via hydrolysis of the gamma-glutamyl linkage of gamma-glutamyl-gamma-aminobutyrate.</text>
</comment>
<dbReference type="PANTHER" id="PTHR43235">
    <property type="entry name" value="GLUTAMINE AMIDOTRANSFERASE PB2B2.05-RELATED"/>
    <property type="match status" value="1"/>
</dbReference>
<comment type="caution">
    <text evidence="6">The sequence shown here is derived from an EMBL/GenBank/DDBJ whole genome shotgun (WGS) entry which is preliminary data.</text>
</comment>
<evidence type="ECO:0000313" key="7">
    <source>
        <dbReference type="Proteomes" id="UP000032668"/>
    </source>
</evidence>
<dbReference type="GO" id="GO:0005829">
    <property type="term" value="C:cytosol"/>
    <property type="evidence" value="ECO:0007669"/>
    <property type="project" value="TreeGrafter"/>
</dbReference>
<evidence type="ECO:0000256" key="1">
    <source>
        <dbReference type="ARBA" id="ARBA00011083"/>
    </source>
</evidence>
<dbReference type="SUPFAM" id="SSF52317">
    <property type="entry name" value="Class I glutamine amidotransferase-like"/>
    <property type="match status" value="1"/>
</dbReference>
<dbReference type="InterPro" id="IPR029062">
    <property type="entry name" value="Class_I_gatase-like"/>
</dbReference>
<dbReference type="Proteomes" id="UP000032668">
    <property type="component" value="Unassembled WGS sequence"/>
</dbReference>
<dbReference type="InterPro" id="IPR044668">
    <property type="entry name" value="PuuD-like"/>
</dbReference>
<dbReference type="GO" id="GO:0016740">
    <property type="term" value="F:transferase activity"/>
    <property type="evidence" value="ECO:0007669"/>
    <property type="project" value="UniProtKB-KW"/>
</dbReference>
<keyword evidence="6" id="KW-0808">Transferase</keyword>
<evidence type="ECO:0000313" key="6">
    <source>
        <dbReference type="EMBL" id="GAN79326.1"/>
    </source>
</evidence>
<dbReference type="AlphaFoldDB" id="A0A0D6PD88"/>
<dbReference type="CDD" id="cd01745">
    <property type="entry name" value="GATase1_2"/>
    <property type="match status" value="1"/>
</dbReference>
<evidence type="ECO:0000256" key="3">
    <source>
        <dbReference type="ARBA" id="ARBA00055068"/>
    </source>
</evidence>
<dbReference type="PROSITE" id="PS51273">
    <property type="entry name" value="GATASE_TYPE_1"/>
    <property type="match status" value="1"/>
</dbReference>
<comment type="pathway">
    <text evidence="4">Amine and polyamine degradation; putrescine degradation; 4-aminobutanoate from putrescine: step 4/4.</text>
</comment>
<dbReference type="GO" id="GO:0033969">
    <property type="term" value="F:gamma-glutamyl-gamma-aminobutyrate hydrolase activity"/>
    <property type="evidence" value="ECO:0007669"/>
    <property type="project" value="UniProtKB-EC"/>
</dbReference>
<dbReference type="Gene3D" id="3.40.50.880">
    <property type="match status" value="1"/>
</dbReference>
<dbReference type="GO" id="GO:0006598">
    <property type="term" value="P:polyamine catabolic process"/>
    <property type="evidence" value="ECO:0007669"/>
    <property type="project" value="TreeGrafter"/>
</dbReference>
<dbReference type="OrthoDB" id="9813383at2"/>
<comment type="catalytic activity">
    <reaction evidence="2">
        <text>4-(gamma-L-glutamylamino)butanoate + H2O = 4-aminobutanoate + L-glutamate</text>
        <dbReference type="Rhea" id="RHEA:19737"/>
        <dbReference type="ChEBI" id="CHEBI:15377"/>
        <dbReference type="ChEBI" id="CHEBI:29985"/>
        <dbReference type="ChEBI" id="CHEBI:58800"/>
        <dbReference type="ChEBI" id="CHEBI:59888"/>
        <dbReference type="EC" id="3.5.1.94"/>
    </reaction>
</comment>
<comment type="similarity">
    <text evidence="1">Belongs to the peptidase C26 family.</text>
</comment>
<dbReference type="PANTHER" id="PTHR43235:SF1">
    <property type="entry name" value="GLUTAMINE AMIDOTRANSFERASE PB2B2.05-RELATED"/>
    <property type="match status" value="1"/>
</dbReference>
<dbReference type="RefSeq" id="WP_048877781.1">
    <property type="nucleotide sequence ID" value="NZ_BANC01000020.1"/>
</dbReference>
<evidence type="ECO:0000256" key="5">
    <source>
        <dbReference type="ARBA" id="ARBA00066788"/>
    </source>
</evidence>
<protein>
    <recommendedName>
        <fullName evidence="5">gamma-glutamyl-gamma-aminobutyrate hydrolase</fullName>
        <ecNumber evidence="5">3.5.1.94</ecNumber>
    </recommendedName>
</protein>
<evidence type="ECO:0000256" key="4">
    <source>
        <dbReference type="ARBA" id="ARBA00060634"/>
    </source>
</evidence>
<sequence length="248" mass="26986">MQNPILVGIPACTKLISGYIQHATPARYSQALIQGANAVPVLIPPEGERMLPLLERVDGILFNGSPSNIMPTLYGADYDATPDEHDMDRDATTIPMIRAALERGIPMLGICRGMQELNIALGGTLFQEVHKLPDRMDHRSGEGDNEFRFRLQHEVQLSGELARISGASSIQVNSLHGQAIDQLAPGLVVEAVAPDGTIEAVRVEAARSFAIAVQWHPEWEAIHFPDRLRLFQAFGEACAAAHVARMAA</sequence>
<dbReference type="EMBL" id="BANC01000020">
    <property type="protein sequence ID" value="GAN79326.1"/>
    <property type="molecule type" value="Genomic_DNA"/>
</dbReference>
<dbReference type="STRING" id="1120923.SAMN02746095_00320"/>
<organism evidence="6 7">
    <name type="scientific">Acidocella aminolytica 101 = DSM 11237</name>
    <dbReference type="NCBI Taxonomy" id="1120923"/>
    <lineage>
        <taxon>Bacteria</taxon>
        <taxon>Pseudomonadati</taxon>
        <taxon>Pseudomonadota</taxon>
        <taxon>Alphaproteobacteria</taxon>
        <taxon>Acetobacterales</taxon>
        <taxon>Acidocellaceae</taxon>
        <taxon>Acidocella</taxon>
    </lineage>
</organism>
<keyword evidence="6" id="KW-0315">Glutamine amidotransferase</keyword>